<dbReference type="AlphaFoldDB" id="A0A6M8BIY8"/>
<protein>
    <submittedName>
        <fullName evidence="1">DUF1997 domain-containing protein</fullName>
    </submittedName>
</protein>
<dbReference type="InterPro" id="IPR023393">
    <property type="entry name" value="START-like_dom_sf"/>
</dbReference>
<dbReference type="Gene3D" id="3.30.530.20">
    <property type="match status" value="1"/>
</dbReference>
<accession>A0A6M8BIY8</accession>
<gene>
    <name evidence="1" type="ORF">HPC62_16775</name>
</gene>
<sequence length="230" mass="25814">MQARSTNQSIDASNPLLGMTSAFVDSASLSATEETLDTMEPTHFRGHYASCMEMLADAPTVVAYLDDHRTWFRRCAQPMDAAPLGDNGYALTIGRFGAFGYEVEPKIGLNLLPQDQRGFYRIETIDIPDYVAPGYEVDFQAALHMVQPADAATDNLAEPVLTRVEWELDLVVSIQFPRFIQALPKALVQTTGDRLLNQIVRQVSRRLTHKVQDDFHSSHGIPFSRKRKWS</sequence>
<dbReference type="KEGG" id="theu:HPC62_16775"/>
<evidence type="ECO:0000313" key="2">
    <source>
        <dbReference type="Proteomes" id="UP000505210"/>
    </source>
</evidence>
<name>A0A6M8BIY8_9CYAN</name>
<dbReference type="Proteomes" id="UP000505210">
    <property type="component" value="Chromosome"/>
</dbReference>
<proteinExistence type="predicted"/>
<dbReference type="Pfam" id="PF09366">
    <property type="entry name" value="DUF1997"/>
    <property type="match status" value="1"/>
</dbReference>
<keyword evidence="2" id="KW-1185">Reference proteome</keyword>
<evidence type="ECO:0000313" key="1">
    <source>
        <dbReference type="EMBL" id="QKD83631.1"/>
    </source>
</evidence>
<dbReference type="EMBL" id="CP053661">
    <property type="protein sequence ID" value="QKD83631.1"/>
    <property type="molecule type" value="Genomic_DNA"/>
</dbReference>
<dbReference type="InterPro" id="IPR018971">
    <property type="entry name" value="DUF1997"/>
</dbReference>
<organism evidence="1 2">
    <name type="scientific">Thermoleptolyngbya sichuanensis A183</name>
    <dbReference type="NCBI Taxonomy" id="2737172"/>
    <lineage>
        <taxon>Bacteria</taxon>
        <taxon>Bacillati</taxon>
        <taxon>Cyanobacteriota</taxon>
        <taxon>Cyanophyceae</taxon>
        <taxon>Oculatellales</taxon>
        <taxon>Oculatellaceae</taxon>
        <taxon>Thermoleptolyngbya</taxon>
        <taxon>Thermoleptolyngbya sichuanensis</taxon>
    </lineage>
</organism>
<reference evidence="1 2" key="1">
    <citation type="submission" date="2020-05" db="EMBL/GenBank/DDBJ databases">
        <title>Complete genome sequence of of a novel Thermoleptolyngbya strain isolated from hot springs of Ganzi, Sichuan China.</title>
        <authorList>
            <person name="Tang J."/>
            <person name="Daroch M."/>
            <person name="Li L."/>
            <person name="Waleron K."/>
            <person name="Waleron M."/>
            <person name="Waleron M."/>
        </authorList>
    </citation>
    <scope>NUCLEOTIDE SEQUENCE [LARGE SCALE GENOMIC DNA]</scope>
    <source>
        <strain evidence="1 2">PKUAC-SCTA183</strain>
    </source>
</reference>